<keyword evidence="3" id="KW-1185">Reference proteome</keyword>
<dbReference type="EMBL" id="JAOPHQ010001144">
    <property type="protein sequence ID" value="KAK0152046.1"/>
    <property type="molecule type" value="Genomic_DNA"/>
</dbReference>
<feature type="compositionally biased region" description="Acidic residues" evidence="1">
    <location>
        <begin position="179"/>
        <end position="189"/>
    </location>
</feature>
<feature type="region of interest" description="Disordered" evidence="1">
    <location>
        <begin position="101"/>
        <end position="120"/>
    </location>
</feature>
<name>A0AA47P5U1_MERPO</name>
<accession>A0AA47P5U1</accession>
<feature type="compositionally biased region" description="Basic and acidic residues" evidence="1">
    <location>
        <begin position="196"/>
        <end position="211"/>
    </location>
</feature>
<evidence type="ECO:0000256" key="1">
    <source>
        <dbReference type="SAM" id="MobiDB-lite"/>
    </source>
</evidence>
<dbReference type="PANTHER" id="PTHR31025">
    <property type="entry name" value="SI:CH211-196P9.1-RELATED"/>
    <property type="match status" value="1"/>
</dbReference>
<dbReference type="Proteomes" id="UP001174136">
    <property type="component" value="Unassembled WGS sequence"/>
</dbReference>
<dbReference type="PANTHER" id="PTHR31025:SF30">
    <property type="entry name" value="SI:DKEY-15H8.17"/>
    <property type="match status" value="1"/>
</dbReference>
<evidence type="ECO:0000313" key="2">
    <source>
        <dbReference type="EMBL" id="KAK0152046.1"/>
    </source>
</evidence>
<gene>
    <name evidence="2" type="ORF">N1851_006572</name>
</gene>
<sequence length="481" mass="54707">MVQTFLRSAITEVLPDLSEINKDILEEHLQSLGVETSDDFQFIEEADLLTVLRPIQARKVLAAWKLKCKCNSKGEKRTWQQLKMKHKNIIQNEAEKLALSQNRGRPAAEGIPGGSSSEPVAPQDTSAYIRCKYTLMSLKKIKLIYKYIAYFLTHISTHPTVEDGVICLQPPTETVNPAAEEEEEDDEETLSAATGRDPEGPTEHTAGHHQEGPSTSTAQLDTVRLSVNTMLNLYVELRLMKLTFYAQRKKVNQGQNIKNLLDEWPLLFDELGMAVHFQELTGLGLKEVFSRNLELKGKRLLNYMNKVSMHKSRKFLQAVTKYQVMRGELSGCSEDLKDMVLLLLSYFDEKEDAMFVYVEDTCLAGEVQMDQLPLTPTIVVCGRSCYSANRFMLSVDRNIVQDNIPSFVSALCLMFGSYYCFNIHNPSCLASTLEFLQRCFFSINPEKGTKIEKTKTSRLHVNPRVIKFIQDLSDHEWRDAQ</sequence>
<evidence type="ECO:0000313" key="3">
    <source>
        <dbReference type="Proteomes" id="UP001174136"/>
    </source>
</evidence>
<protein>
    <submittedName>
        <fullName evidence="2">Uncharacterized protein</fullName>
    </submittedName>
</protein>
<organism evidence="2 3">
    <name type="scientific">Merluccius polli</name>
    <name type="common">Benguela hake</name>
    <name type="synonym">Merluccius cadenati</name>
    <dbReference type="NCBI Taxonomy" id="89951"/>
    <lineage>
        <taxon>Eukaryota</taxon>
        <taxon>Metazoa</taxon>
        <taxon>Chordata</taxon>
        <taxon>Craniata</taxon>
        <taxon>Vertebrata</taxon>
        <taxon>Euteleostomi</taxon>
        <taxon>Actinopterygii</taxon>
        <taxon>Neopterygii</taxon>
        <taxon>Teleostei</taxon>
        <taxon>Neoteleostei</taxon>
        <taxon>Acanthomorphata</taxon>
        <taxon>Zeiogadaria</taxon>
        <taxon>Gadariae</taxon>
        <taxon>Gadiformes</taxon>
        <taxon>Gadoidei</taxon>
        <taxon>Merlucciidae</taxon>
        <taxon>Merluccius</taxon>
    </lineage>
</organism>
<proteinExistence type="predicted"/>
<reference evidence="2" key="1">
    <citation type="journal article" date="2023" name="Front. Mar. Sci.">
        <title>A new Merluccius polli reference genome to investigate the effects of global change in West African waters.</title>
        <authorList>
            <person name="Mateo J.L."/>
            <person name="Blanco-Fernandez C."/>
            <person name="Garcia-Vazquez E."/>
            <person name="Machado-Schiaffino G."/>
        </authorList>
    </citation>
    <scope>NUCLEOTIDE SEQUENCE</scope>
    <source>
        <strain evidence="2">C29</strain>
        <tissue evidence="2">Fin</tissue>
    </source>
</reference>
<comment type="caution">
    <text evidence="2">The sequence shown here is derived from an EMBL/GenBank/DDBJ whole genome shotgun (WGS) entry which is preliminary data.</text>
</comment>
<dbReference type="AlphaFoldDB" id="A0AA47P5U1"/>
<feature type="region of interest" description="Disordered" evidence="1">
    <location>
        <begin position="175"/>
        <end position="219"/>
    </location>
</feature>